<dbReference type="Gene3D" id="3.20.20.80">
    <property type="entry name" value="Glycosidases"/>
    <property type="match status" value="1"/>
</dbReference>
<reference evidence="2 3" key="1">
    <citation type="submission" date="2020-02" db="EMBL/GenBank/DDBJ databases">
        <title>Draft genome sequence of Haematococcus lacustris strain NIES-144.</title>
        <authorList>
            <person name="Morimoto D."/>
            <person name="Nakagawa S."/>
            <person name="Yoshida T."/>
            <person name="Sawayama S."/>
        </authorList>
    </citation>
    <scope>NUCLEOTIDE SEQUENCE [LARGE SCALE GENOMIC DNA]</scope>
    <source>
        <strain evidence="2 3">NIES-144</strain>
    </source>
</reference>
<dbReference type="InterPro" id="IPR017853">
    <property type="entry name" value="GH"/>
</dbReference>
<evidence type="ECO:0000313" key="2">
    <source>
        <dbReference type="EMBL" id="GFH25590.1"/>
    </source>
</evidence>
<accession>A0A699ZWM1</accession>
<feature type="transmembrane region" description="Helical" evidence="1">
    <location>
        <begin position="47"/>
        <end position="71"/>
    </location>
</feature>
<keyword evidence="1" id="KW-0472">Membrane</keyword>
<keyword evidence="1" id="KW-0812">Transmembrane</keyword>
<evidence type="ECO:0000256" key="1">
    <source>
        <dbReference type="SAM" id="Phobius"/>
    </source>
</evidence>
<organism evidence="2 3">
    <name type="scientific">Haematococcus lacustris</name>
    <name type="common">Green alga</name>
    <name type="synonym">Haematococcus pluvialis</name>
    <dbReference type="NCBI Taxonomy" id="44745"/>
    <lineage>
        <taxon>Eukaryota</taxon>
        <taxon>Viridiplantae</taxon>
        <taxon>Chlorophyta</taxon>
        <taxon>core chlorophytes</taxon>
        <taxon>Chlorophyceae</taxon>
        <taxon>CS clade</taxon>
        <taxon>Chlamydomonadales</taxon>
        <taxon>Haematococcaceae</taxon>
        <taxon>Haematococcus</taxon>
    </lineage>
</organism>
<gene>
    <name evidence="2" type="ORF">HaLaN_23576</name>
</gene>
<sequence>VQGLQKSLGKRVVLAETGFPTAGERCCNYRPSGFPSSAPLFMAAPSVAASAAMLASFVSQAAFAGISYYYFEPFDADWKRTYAPCSFCSPLDSCSNGQCTYE</sequence>
<protein>
    <recommendedName>
        <fullName evidence="4">Glucan endo-1,3-beta-D-glucosidase</fullName>
    </recommendedName>
</protein>
<keyword evidence="3" id="KW-1185">Reference proteome</keyword>
<dbReference type="Proteomes" id="UP000485058">
    <property type="component" value="Unassembled WGS sequence"/>
</dbReference>
<comment type="caution">
    <text evidence="2">The sequence shown here is derived from an EMBL/GenBank/DDBJ whole genome shotgun (WGS) entry which is preliminary data.</text>
</comment>
<proteinExistence type="predicted"/>
<evidence type="ECO:0000313" key="3">
    <source>
        <dbReference type="Proteomes" id="UP000485058"/>
    </source>
</evidence>
<dbReference type="EMBL" id="BLLF01002857">
    <property type="protein sequence ID" value="GFH25590.1"/>
    <property type="molecule type" value="Genomic_DNA"/>
</dbReference>
<keyword evidence="1" id="KW-1133">Transmembrane helix</keyword>
<name>A0A699ZWM1_HAELA</name>
<evidence type="ECO:0008006" key="4">
    <source>
        <dbReference type="Google" id="ProtNLM"/>
    </source>
</evidence>
<feature type="non-terminal residue" evidence="2">
    <location>
        <position position="1"/>
    </location>
</feature>
<dbReference type="SUPFAM" id="SSF51445">
    <property type="entry name" value="(Trans)glycosidases"/>
    <property type="match status" value="1"/>
</dbReference>
<dbReference type="AlphaFoldDB" id="A0A699ZWM1"/>